<feature type="domain" description="GH10" evidence="15">
    <location>
        <begin position="25"/>
        <end position="334"/>
    </location>
</feature>
<keyword evidence="9 12" id="KW-0119">Carbohydrate metabolism</keyword>
<keyword evidence="8 12" id="KW-0378">Hydrolase</keyword>
<keyword evidence="17" id="KW-1185">Reference proteome</keyword>
<evidence type="ECO:0000259" key="14">
    <source>
        <dbReference type="PROSITE" id="PS51164"/>
    </source>
</evidence>
<dbReference type="GO" id="GO:0031176">
    <property type="term" value="F:endo-1,4-beta-xylanase activity"/>
    <property type="evidence" value="ECO:0007669"/>
    <property type="project" value="UniProtKB-EC"/>
</dbReference>
<evidence type="ECO:0000256" key="9">
    <source>
        <dbReference type="ARBA" id="ARBA00023277"/>
    </source>
</evidence>
<evidence type="ECO:0000256" key="6">
    <source>
        <dbReference type="ARBA" id="ARBA00022651"/>
    </source>
</evidence>
<dbReference type="GO" id="GO:0045493">
    <property type="term" value="P:xylan catabolic process"/>
    <property type="evidence" value="ECO:0007669"/>
    <property type="project" value="UniProtKB-KW"/>
</dbReference>
<keyword evidence="6" id="KW-0858">Xylan degradation</keyword>
<evidence type="ECO:0000256" key="8">
    <source>
        <dbReference type="ARBA" id="ARBA00022801"/>
    </source>
</evidence>
<dbReference type="InterPro" id="IPR044846">
    <property type="entry name" value="GH10"/>
</dbReference>
<dbReference type="SMART" id="SM00236">
    <property type="entry name" value="fCBD"/>
    <property type="match status" value="1"/>
</dbReference>
<comment type="subcellular location">
    <subcellularLocation>
        <location evidence="2">Secreted</location>
    </subcellularLocation>
</comment>
<dbReference type="SUPFAM" id="SSF57180">
    <property type="entry name" value="Cellulose-binding domain"/>
    <property type="match status" value="1"/>
</dbReference>
<evidence type="ECO:0000256" key="11">
    <source>
        <dbReference type="ARBA" id="ARBA00023326"/>
    </source>
</evidence>
<dbReference type="InterPro" id="IPR035971">
    <property type="entry name" value="CBD_sf"/>
</dbReference>
<dbReference type="SMART" id="SM00633">
    <property type="entry name" value="Glyco_10"/>
    <property type="match status" value="1"/>
</dbReference>
<dbReference type="PROSITE" id="PS51164">
    <property type="entry name" value="CBM1_2"/>
    <property type="match status" value="1"/>
</dbReference>
<dbReference type="InterPro" id="IPR000254">
    <property type="entry name" value="CBD"/>
</dbReference>
<comment type="caution">
    <text evidence="16">The sequence shown here is derived from an EMBL/GenBank/DDBJ whole genome shotgun (WGS) entry which is preliminary data.</text>
</comment>
<dbReference type="GO" id="GO:0030248">
    <property type="term" value="F:cellulose binding"/>
    <property type="evidence" value="ECO:0007669"/>
    <property type="project" value="InterPro"/>
</dbReference>
<keyword evidence="10 12" id="KW-0326">Glycosidase</keyword>
<evidence type="ECO:0000256" key="2">
    <source>
        <dbReference type="ARBA" id="ARBA00004613"/>
    </source>
</evidence>
<evidence type="ECO:0000313" key="17">
    <source>
        <dbReference type="Proteomes" id="UP001174934"/>
    </source>
</evidence>
<dbReference type="EC" id="3.2.1.8" evidence="12"/>
<dbReference type="Proteomes" id="UP001174934">
    <property type="component" value="Unassembled WGS sequence"/>
</dbReference>
<dbReference type="InterPro" id="IPR017853">
    <property type="entry name" value="GH"/>
</dbReference>
<comment type="catalytic activity">
    <reaction evidence="1 12">
        <text>Endohydrolysis of (1-&gt;4)-beta-D-xylosidic linkages in xylans.</text>
        <dbReference type="EC" id="3.2.1.8"/>
    </reaction>
</comment>
<accession>A0AA40C1X3</accession>
<dbReference type="PROSITE" id="PS51760">
    <property type="entry name" value="GH10_2"/>
    <property type="match status" value="1"/>
</dbReference>
<evidence type="ECO:0000256" key="10">
    <source>
        <dbReference type="ARBA" id="ARBA00023295"/>
    </source>
</evidence>
<feature type="domain" description="CBM1" evidence="14">
    <location>
        <begin position="336"/>
        <end position="372"/>
    </location>
</feature>
<evidence type="ECO:0000259" key="15">
    <source>
        <dbReference type="PROSITE" id="PS51760"/>
    </source>
</evidence>
<gene>
    <name evidence="16" type="ORF">B0T17DRAFT_493980</name>
</gene>
<protein>
    <recommendedName>
        <fullName evidence="12">Beta-xylanase</fullName>
        <ecNumber evidence="12">3.2.1.8</ecNumber>
    </recommendedName>
</protein>
<dbReference type="Pfam" id="PF00331">
    <property type="entry name" value="Glyco_hydro_10"/>
    <property type="match status" value="1"/>
</dbReference>
<dbReference type="PANTHER" id="PTHR31490">
    <property type="entry name" value="GLYCOSYL HYDROLASE"/>
    <property type="match status" value="1"/>
</dbReference>
<feature type="signal peptide" evidence="13">
    <location>
        <begin position="1"/>
        <end position="23"/>
    </location>
</feature>
<evidence type="ECO:0000256" key="1">
    <source>
        <dbReference type="ARBA" id="ARBA00000681"/>
    </source>
</evidence>
<comment type="pathway">
    <text evidence="3">Glycan degradation; xylan degradation.</text>
</comment>
<dbReference type="SUPFAM" id="SSF51445">
    <property type="entry name" value="(Trans)glycosidases"/>
    <property type="match status" value="1"/>
</dbReference>
<name>A0AA40C1X3_9PEZI</name>
<organism evidence="16 17">
    <name type="scientific">Bombardia bombarda</name>
    <dbReference type="NCBI Taxonomy" id="252184"/>
    <lineage>
        <taxon>Eukaryota</taxon>
        <taxon>Fungi</taxon>
        <taxon>Dikarya</taxon>
        <taxon>Ascomycota</taxon>
        <taxon>Pezizomycotina</taxon>
        <taxon>Sordariomycetes</taxon>
        <taxon>Sordariomycetidae</taxon>
        <taxon>Sordariales</taxon>
        <taxon>Lasiosphaeriaceae</taxon>
        <taxon>Bombardia</taxon>
    </lineage>
</organism>
<proteinExistence type="inferred from homology"/>
<evidence type="ECO:0000256" key="7">
    <source>
        <dbReference type="ARBA" id="ARBA00022729"/>
    </source>
</evidence>
<evidence type="ECO:0000313" key="16">
    <source>
        <dbReference type="EMBL" id="KAK0622010.1"/>
    </source>
</evidence>
<dbReference type="InterPro" id="IPR001000">
    <property type="entry name" value="GH10_dom"/>
</dbReference>
<reference evidence="16" key="1">
    <citation type="submission" date="2023-06" db="EMBL/GenBank/DDBJ databases">
        <title>Genome-scale phylogeny and comparative genomics of the fungal order Sordariales.</title>
        <authorList>
            <consortium name="Lawrence Berkeley National Laboratory"/>
            <person name="Hensen N."/>
            <person name="Bonometti L."/>
            <person name="Westerberg I."/>
            <person name="Brannstrom I.O."/>
            <person name="Guillou S."/>
            <person name="Cros-Aarteil S."/>
            <person name="Calhoun S."/>
            <person name="Haridas S."/>
            <person name="Kuo A."/>
            <person name="Mondo S."/>
            <person name="Pangilinan J."/>
            <person name="Riley R."/>
            <person name="LaButti K."/>
            <person name="Andreopoulos B."/>
            <person name="Lipzen A."/>
            <person name="Chen C."/>
            <person name="Yanf M."/>
            <person name="Daum C."/>
            <person name="Ng V."/>
            <person name="Clum A."/>
            <person name="Steindorff A."/>
            <person name="Ohm R."/>
            <person name="Martin F."/>
            <person name="Silar P."/>
            <person name="Natvig D."/>
            <person name="Lalanne C."/>
            <person name="Gautier V."/>
            <person name="Ament-velasquez S.L."/>
            <person name="Kruys A."/>
            <person name="Hutchinson M.I."/>
            <person name="Powell A.J."/>
            <person name="Barry K."/>
            <person name="Miller A.N."/>
            <person name="Grigoriev I.V."/>
            <person name="Debuchy R."/>
            <person name="Gladieux P."/>
            <person name="Thoren M.H."/>
            <person name="Johannesson H."/>
        </authorList>
    </citation>
    <scope>NUCLEOTIDE SEQUENCE</scope>
    <source>
        <strain evidence="16">SMH3391-2</strain>
    </source>
</reference>
<evidence type="ECO:0000256" key="12">
    <source>
        <dbReference type="RuleBase" id="RU361174"/>
    </source>
</evidence>
<keyword evidence="11 12" id="KW-0624">Polysaccharide degradation</keyword>
<dbReference type="Gene3D" id="3.20.20.80">
    <property type="entry name" value="Glycosidases"/>
    <property type="match status" value="1"/>
</dbReference>
<dbReference type="EMBL" id="JAULSR010000004">
    <property type="protein sequence ID" value="KAK0622010.1"/>
    <property type="molecule type" value="Genomic_DNA"/>
</dbReference>
<evidence type="ECO:0000256" key="5">
    <source>
        <dbReference type="ARBA" id="ARBA00022525"/>
    </source>
</evidence>
<feature type="chain" id="PRO_5041317768" description="Beta-xylanase" evidence="13">
    <location>
        <begin position="24"/>
        <end position="372"/>
    </location>
</feature>
<dbReference type="PANTHER" id="PTHR31490:SF35">
    <property type="entry name" value="ENDO-1,4-BETA-XYLANASE"/>
    <property type="match status" value="1"/>
</dbReference>
<evidence type="ECO:0000256" key="4">
    <source>
        <dbReference type="ARBA" id="ARBA00007495"/>
    </source>
</evidence>
<sequence length="372" mass="39768">MLSFKTLFLSALAAAGLVAVGDADGLNARSVAGATKYLGTAIKIKVMADSDANTLATNFDDFGAITPENEMKFPALEPARGVFNYTAADIIVAQAQASGQILRCHNLVWHANNPPWLLKGGFDNATLISILRNHITNVVGHYKGKCYAWDVVNEALNDDGSLRTNTSIWYSTIGPAYIPIAFAAAAEADPAAKLYYNDYSCEKNNAKAKAVRNLIGTIRAYGAPIHGVGLQAHLTTGQVANSSVLASNLQAFADLDVEVAYTELDLSTPADNPNLAQQAADYATVVSACKLVPKCVGVSLWGFTDKYTWINNSLPLPWSADYTQKPAYTSIADTWCAGDHWDQCGGLLFKGCPGCASPYSCTFVNPWASFCL</sequence>
<dbReference type="Pfam" id="PF00734">
    <property type="entry name" value="CBM_1"/>
    <property type="match status" value="1"/>
</dbReference>
<keyword evidence="7 13" id="KW-0732">Signal</keyword>
<comment type="similarity">
    <text evidence="4 12">Belongs to the glycosyl hydrolase 10 (cellulase F) family.</text>
</comment>
<dbReference type="AlphaFoldDB" id="A0AA40C1X3"/>
<keyword evidence="5" id="KW-0964">Secreted</keyword>
<dbReference type="PRINTS" id="PR00134">
    <property type="entry name" value="GLHYDRLASE10"/>
</dbReference>
<evidence type="ECO:0000256" key="3">
    <source>
        <dbReference type="ARBA" id="ARBA00004851"/>
    </source>
</evidence>
<dbReference type="GO" id="GO:0005576">
    <property type="term" value="C:extracellular region"/>
    <property type="evidence" value="ECO:0007669"/>
    <property type="project" value="UniProtKB-SubCell"/>
</dbReference>
<evidence type="ECO:0000256" key="13">
    <source>
        <dbReference type="SAM" id="SignalP"/>
    </source>
</evidence>